<accession>A0A5C3KXU9</accession>
<feature type="signal peptide" evidence="6">
    <location>
        <begin position="1"/>
        <end position="21"/>
    </location>
</feature>
<evidence type="ECO:0000313" key="9">
    <source>
        <dbReference type="EMBL" id="TFK25386.1"/>
    </source>
</evidence>
<dbReference type="PANTHER" id="PTHR43806:SF58">
    <property type="entry name" value="ALKALINE PROTEASE 1-RELATED"/>
    <property type="match status" value="1"/>
</dbReference>
<evidence type="ECO:0000313" key="10">
    <source>
        <dbReference type="Proteomes" id="UP000307440"/>
    </source>
</evidence>
<dbReference type="EMBL" id="ML210187">
    <property type="protein sequence ID" value="TFK25386.1"/>
    <property type="molecule type" value="Genomic_DNA"/>
</dbReference>
<feature type="domain" description="Inhibitor I9" evidence="8">
    <location>
        <begin position="72"/>
        <end position="106"/>
    </location>
</feature>
<dbReference type="PANTHER" id="PTHR43806">
    <property type="entry name" value="PEPTIDASE S8"/>
    <property type="match status" value="1"/>
</dbReference>
<evidence type="ECO:0000256" key="4">
    <source>
        <dbReference type="ARBA" id="ARBA00022825"/>
    </source>
</evidence>
<dbReference type="InterPro" id="IPR037045">
    <property type="entry name" value="S8pro/Inhibitor_I9_sf"/>
</dbReference>
<dbReference type="Pfam" id="PF05922">
    <property type="entry name" value="Inhibitor_I9"/>
    <property type="match status" value="1"/>
</dbReference>
<protein>
    <submittedName>
        <fullName evidence="9">Serine protease</fullName>
    </submittedName>
</protein>
<organism evidence="9 10">
    <name type="scientific">Coprinopsis marcescibilis</name>
    <name type="common">Agaric fungus</name>
    <name type="synonym">Psathyrella marcescibilis</name>
    <dbReference type="NCBI Taxonomy" id="230819"/>
    <lineage>
        <taxon>Eukaryota</taxon>
        <taxon>Fungi</taxon>
        <taxon>Dikarya</taxon>
        <taxon>Basidiomycota</taxon>
        <taxon>Agaricomycotina</taxon>
        <taxon>Agaricomycetes</taxon>
        <taxon>Agaricomycetidae</taxon>
        <taxon>Agaricales</taxon>
        <taxon>Agaricineae</taxon>
        <taxon>Psathyrellaceae</taxon>
        <taxon>Coprinopsis</taxon>
    </lineage>
</organism>
<dbReference type="InterPro" id="IPR010259">
    <property type="entry name" value="S8pro/Inhibitor_I9"/>
</dbReference>
<dbReference type="GO" id="GO:0006508">
    <property type="term" value="P:proteolysis"/>
    <property type="evidence" value="ECO:0007669"/>
    <property type="project" value="UniProtKB-KW"/>
</dbReference>
<dbReference type="PROSITE" id="PS00138">
    <property type="entry name" value="SUBTILASE_SER"/>
    <property type="match status" value="1"/>
</dbReference>
<comment type="caution">
    <text evidence="5">Lacks conserved residue(s) required for the propagation of feature annotation.</text>
</comment>
<evidence type="ECO:0000256" key="6">
    <source>
        <dbReference type="SAM" id="SignalP"/>
    </source>
</evidence>
<feature type="domain" description="Peptidase S8/S53" evidence="7">
    <location>
        <begin position="156"/>
        <end position="372"/>
    </location>
</feature>
<dbReference type="InterPro" id="IPR050131">
    <property type="entry name" value="Peptidase_S8_subtilisin-like"/>
</dbReference>
<gene>
    <name evidence="9" type="ORF">FA15DRAFT_668610</name>
</gene>
<evidence type="ECO:0000256" key="5">
    <source>
        <dbReference type="PROSITE-ProRule" id="PRU01240"/>
    </source>
</evidence>
<evidence type="ECO:0000259" key="8">
    <source>
        <dbReference type="Pfam" id="PF05922"/>
    </source>
</evidence>
<dbReference type="GO" id="GO:0004252">
    <property type="term" value="F:serine-type endopeptidase activity"/>
    <property type="evidence" value="ECO:0007669"/>
    <property type="project" value="InterPro"/>
</dbReference>
<dbReference type="PROSITE" id="PS51892">
    <property type="entry name" value="SUBTILASE"/>
    <property type="match status" value="1"/>
</dbReference>
<evidence type="ECO:0000259" key="7">
    <source>
        <dbReference type="Pfam" id="PF00082"/>
    </source>
</evidence>
<dbReference type="InterPro" id="IPR036852">
    <property type="entry name" value="Peptidase_S8/S53_dom_sf"/>
</dbReference>
<keyword evidence="10" id="KW-1185">Reference proteome</keyword>
<dbReference type="AlphaFoldDB" id="A0A5C3KXU9"/>
<comment type="similarity">
    <text evidence="1 5">Belongs to the peptidase S8 family.</text>
</comment>
<dbReference type="InterPro" id="IPR022398">
    <property type="entry name" value="Peptidase_S8_His-AS"/>
</dbReference>
<evidence type="ECO:0000256" key="3">
    <source>
        <dbReference type="ARBA" id="ARBA00022801"/>
    </source>
</evidence>
<dbReference type="PRINTS" id="PR00723">
    <property type="entry name" value="SUBTILISIN"/>
</dbReference>
<dbReference type="SUPFAM" id="SSF52743">
    <property type="entry name" value="Subtilisin-like"/>
    <property type="match status" value="1"/>
</dbReference>
<keyword evidence="6" id="KW-0732">Signal</keyword>
<dbReference type="Gene3D" id="3.30.70.80">
    <property type="entry name" value="Peptidase S8 propeptide/proteinase inhibitor I9"/>
    <property type="match status" value="1"/>
</dbReference>
<reference evidence="9 10" key="1">
    <citation type="journal article" date="2019" name="Nat. Ecol. Evol.">
        <title>Megaphylogeny resolves global patterns of mushroom evolution.</title>
        <authorList>
            <person name="Varga T."/>
            <person name="Krizsan K."/>
            <person name="Foldi C."/>
            <person name="Dima B."/>
            <person name="Sanchez-Garcia M."/>
            <person name="Sanchez-Ramirez S."/>
            <person name="Szollosi G.J."/>
            <person name="Szarkandi J.G."/>
            <person name="Papp V."/>
            <person name="Albert L."/>
            <person name="Andreopoulos W."/>
            <person name="Angelini C."/>
            <person name="Antonin V."/>
            <person name="Barry K.W."/>
            <person name="Bougher N.L."/>
            <person name="Buchanan P."/>
            <person name="Buyck B."/>
            <person name="Bense V."/>
            <person name="Catcheside P."/>
            <person name="Chovatia M."/>
            <person name="Cooper J."/>
            <person name="Damon W."/>
            <person name="Desjardin D."/>
            <person name="Finy P."/>
            <person name="Geml J."/>
            <person name="Haridas S."/>
            <person name="Hughes K."/>
            <person name="Justo A."/>
            <person name="Karasinski D."/>
            <person name="Kautmanova I."/>
            <person name="Kiss B."/>
            <person name="Kocsube S."/>
            <person name="Kotiranta H."/>
            <person name="LaButti K.M."/>
            <person name="Lechner B.E."/>
            <person name="Liimatainen K."/>
            <person name="Lipzen A."/>
            <person name="Lukacs Z."/>
            <person name="Mihaltcheva S."/>
            <person name="Morgado L.N."/>
            <person name="Niskanen T."/>
            <person name="Noordeloos M.E."/>
            <person name="Ohm R.A."/>
            <person name="Ortiz-Santana B."/>
            <person name="Ovrebo C."/>
            <person name="Racz N."/>
            <person name="Riley R."/>
            <person name="Savchenko A."/>
            <person name="Shiryaev A."/>
            <person name="Soop K."/>
            <person name="Spirin V."/>
            <person name="Szebenyi C."/>
            <person name="Tomsovsky M."/>
            <person name="Tulloss R.E."/>
            <person name="Uehling J."/>
            <person name="Grigoriev I.V."/>
            <person name="Vagvolgyi C."/>
            <person name="Papp T."/>
            <person name="Martin F.M."/>
            <person name="Miettinen O."/>
            <person name="Hibbett D.S."/>
            <person name="Nagy L.G."/>
        </authorList>
    </citation>
    <scope>NUCLEOTIDE SEQUENCE [LARGE SCALE GENOMIC DNA]</scope>
    <source>
        <strain evidence="9 10">CBS 121175</strain>
    </source>
</reference>
<dbReference type="SUPFAM" id="SSF54897">
    <property type="entry name" value="Protease propeptides/inhibitors"/>
    <property type="match status" value="1"/>
</dbReference>
<proteinExistence type="inferred from homology"/>
<dbReference type="GO" id="GO:0005615">
    <property type="term" value="C:extracellular space"/>
    <property type="evidence" value="ECO:0007669"/>
    <property type="project" value="TreeGrafter"/>
</dbReference>
<dbReference type="OrthoDB" id="19448at2759"/>
<dbReference type="Pfam" id="PF00082">
    <property type="entry name" value="Peptidase_S8"/>
    <property type="match status" value="1"/>
</dbReference>
<evidence type="ECO:0000256" key="2">
    <source>
        <dbReference type="ARBA" id="ARBA00022670"/>
    </source>
</evidence>
<keyword evidence="4" id="KW-0720">Serine protease</keyword>
<dbReference type="STRING" id="230819.A0A5C3KXU9"/>
<name>A0A5C3KXU9_COPMA</name>
<evidence type="ECO:0000256" key="1">
    <source>
        <dbReference type="ARBA" id="ARBA00011073"/>
    </source>
</evidence>
<dbReference type="FunFam" id="3.40.50.200:FF:000014">
    <property type="entry name" value="Proteinase K"/>
    <property type="match status" value="1"/>
</dbReference>
<dbReference type="InterPro" id="IPR034193">
    <property type="entry name" value="PCSK9_ProteinaseK-like"/>
</dbReference>
<keyword evidence="3" id="KW-0378">Hydrolase</keyword>
<feature type="chain" id="PRO_5022824363" evidence="6">
    <location>
        <begin position="22"/>
        <end position="397"/>
    </location>
</feature>
<dbReference type="InterPro" id="IPR000209">
    <property type="entry name" value="Peptidase_S8/S53_dom"/>
</dbReference>
<dbReference type="InterPro" id="IPR015500">
    <property type="entry name" value="Peptidase_S8_subtilisin-rel"/>
</dbReference>
<dbReference type="InterPro" id="IPR023828">
    <property type="entry name" value="Peptidase_S8_Ser-AS"/>
</dbReference>
<dbReference type="PROSITE" id="PS00137">
    <property type="entry name" value="SUBTILASE_HIS"/>
    <property type="match status" value="1"/>
</dbReference>
<dbReference type="Proteomes" id="UP000307440">
    <property type="component" value="Unassembled WGS sequence"/>
</dbReference>
<dbReference type="Gene3D" id="3.40.50.200">
    <property type="entry name" value="Peptidase S8/S53 domain"/>
    <property type="match status" value="1"/>
</dbReference>
<keyword evidence="2 9" id="KW-0645">Protease</keyword>
<dbReference type="CDD" id="cd04077">
    <property type="entry name" value="Peptidases_S8_PCSK9_ProteinaseK_like"/>
    <property type="match status" value="1"/>
</dbReference>
<sequence>MHFTAVFATLAVLLTTPIVLAAPGASLMSVETFSGETTGKHIVKFRAGVSRSARRQWIRRLKLAANTEDWDLINGIAGNLNEEALNTLRASEDVEYITEDGIVHTMAAVTQSNAPWGLQRISQAGILSNTNAAALTYSYTYDSSAGSGVDIYIAGTGVLVTHSQFGGRARWGGTFGTTGSTDGHGHGTHCAGTAAGSQYGVAKNASIIAVKVLSDAGSGSIAGIVSGLDWIRGQAAASGRPTVVSMSLGGGANTALDNAVANLVSAGIHVTVAAGNDNRDAANTSPARTPSAITVGASNILDQKASFSNFGPIVDVFAPGQAVISSWIGASNAATNSISGTSMATPHVAGLVAYLISKEGNAAPAVIEARIKALSVKGVITGLNAATANNLAQIGPV</sequence>